<keyword evidence="7 9" id="KW-0234">DNA repair</keyword>
<dbReference type="Pfam" id="PF02463">
    <property type="entry name" value="SMC_N"/>
    <property type="match status" value="1"/>
</dbReference>
<feature type="domain" description="RecF/RecN/SMC N-terminal" evidence="12">
    <location>
        <begin position="2"/>
        <end position="514"/>
    </location>
</feature>
<dbReference type="InterPro" id="IPR004604">
    <property type="entry name" value="DNA_recomb/repair_RecN"/>
</dbReference>
<evidence type="ECO:0000256" key="1">
    <source>
        <dbReference type="ARBA" id="ARBA00003618"/>
    </source>
</evidence>
<keyword evidence="10" id="KW-0175">Coiled coil</keyword>
<dbReference type="Proteomes" id="UP000199476">
    <property type="component" value="Unassembled WGS sequence"/>
</dbReference>
<keyword evidence="14" id="KW-1185">Reference proteome</keyword>
<evidence type="ECO:0000256" key="8">
    <source>
        <dbReference type="ARBA" id="ARBA00033408"/>
    </source>
</evidence>
<evidence type="ECO:0000313" key="14">
    <source>
        <dbReference type="Proteomes" id="UP000199476"/>
    </source>
</evidence>
<feature type="coiled-coil region" evidence="10">
    <location>
        <begin position="162"/>
        <end position="223"/>
    </location>
</feature>
<dbReference type="GO" id="GO:0006281">
    <property type="term" value="P:DNA repair"/>
    <property type="evidence" value="ECO:0007669"/>
    <property type="project" value="UniProtKB-KW"/>
</dbReference>
<comment type="function">
    <text evidence="1 9">May be involved in recombinational repair of damaged DNA.</text>
</comment>
<dbReference type="CDD" id="cd03241">
    <property type="entry name" value="ABC_RecN"/>
    <property type="match status" value="2"/>
</dbReference>
<keyword evidence="4" id="KW-0547">Nucleotide-binding</keyword>
<dbReference type="FunFam" id="3.40.50.300:FF:000356">
    <property type="entry name" value="DNA repair protein RecN"/>
    <property type="match status" value="1"/>
</dbReference>
<dbReference type="GO" id="GO:0009432">
    <property type="term" value="P:SOS response"/>
    <property type="evidence" value="ECO:0007669"/>
    <property type="project" value="TreeGrafter"/>
</dbReference>
<dbReference type="InterPro" id="IPR003395">
    <property type="entry name" value="RecF/RecN/SMC_N"/>
</dbReference>
<name>A0A1G9PKM1_9FIRM</name>
<keyword evidence="5 9" id="KW-0227">DNA damage</keyword>
<dbReference type="PANTHER" id="PTHR11059">
    <property type="entry name" value="DNA REPAIR PROTEIN RECN"/>
    <property type="match status" value="1"/>
</dbReference>
<sequence>MLGDLVLKNFAIIEEANISFCQGLNILTGETGAGKSIIIRALEMLFGGRADSSVIKDGKNAAFIEANYFTRDSEKIDSIISEAGVEPEDEGLIISREIRRSGRNRCRINGQLVPLWLIREVGSKLVDIHGQHEHQSLIRSSNHRDILDQFLSDEGFELRREIADGYAELKDLTDRREELSHQASDRERRLDIIDYQLEEIDSANLEEGELEEVKQELSRLNHQEEIHSITGEAGELVNGSEYEEGALLDSMGDLKAKLNSIAEYDSELAELSELAEEIYYSLQDLGYRLRDYHEDQVFDPGRVRELEERLDTINTLKRKYGESIEEIIAYRQELEEERQELEQLEERLKEVDSRMENLRKKLMDKAQKLSLLREKAAENLEKEIENQLEDLALSEARFSIELHSREELNSAGLDDVQFKIAVNPGTELKRLDRVASGGELSRIMLAFKTITAETESVETIIFDEIDAGVGGKTALRVADKLAALSLRHQVISITHLPQLASMADRHFYIEKETDSEKETVATEVESLDKEERKTELSRMLSGREESSTGFEHAEEMLARAERIKSDRGA</sequence>
<dbReference type="PIRSF" id="PIRSF003128">
    <property type="entry name" value="RecN"/>
    <property type="match status" value="1"/>
</dbReference>
<dbReference type="EMBL" id="FNGO01000013">
    <property type="protein sequence ID" value="SDL99376.1"/>
    <property type="molecule type" value="Genomic_DNA"/>
</dbReference>
<evidence type="ECO:0000256" key="3">
    <source>
        <dbReference type="ARBA" id="ARBA00021315"/>
    </source>
</evidence>
<dbReference type="NCBIfam" id="TIGR00634">
    <property type="entry name" value="recN"/>
    <property type="match status" value="1"/>
</dbReference>
<feature type="region of interest" description="Disordered" evidence="11">
    <location>
        <begin position="518"/>
        <end position="569"/>
    </location>
</feature>
<dbReference type="SUPFAM" id="SSF52540">
    <property type="entry name" value="P-loop containing nucleoside triphosphate hydrolases"/>
    <property type="match status" value="2"/>
</dbReference>
<evidence type="ECO:0000256" key="5">
    <source>
        <dbReference type="ARBA" id="ARBA00022763"/>
    </source>
</evidence>
<evidence type="ECO:0000259" key="12">
    <source>
        <dbReference type="Pfam" id="PF02463"/>
    </source>
</evidence>
<accession>A0A1G9PKM1</accession>
<organism evidence="13 14">
    <name type="scientific">Halarsenatibacter silvermanii</name>
    <dbReference type="NCBI Taxonomy" id="321763"/>
    <lineage>
        <taxon>Bacteria</taxon>
        <taxon>Bacillati</taxon>
        <taxon>Bacillota</taxon>
        <taxon>Clostridia</taxon>
        <taxon>Halanaerobiales</taxon>
        <taxon>Halarsenatibacteraceae</taxon>
        <taxon>Halarsenatibacter</taxon>
    </lineage>
</organism>
<dbReference type="FunFam" id="3.40.50.300:FF:000319">
    <property type="entry name" value="DNA repair protein RecN"/>
    <property type="match status" value="1"/>
</dbReference>
<evidence type="ECO:0000256" key="9">
    <source>
        <dbReference type="PIRNR" id="PIRNR003128"/>
    </source>
</evidence>
<dbReference type="AlphaFoldDB" id="A0A1G9PKM1"/>
<dbReference type="Gene3D" id="3.40.50.300">
    <property type="entry name" value="P-loop containing nucleotide triphosphate hydrolases"/>
    <property type="match status" value="2"/>
</dbReference>
<keyword evidence="6" id="KW-0067">ATP-binding</keyword>
<dbReference type="GO" id="GO:0043590">
    <property type="term" value="C:bacterial nucleoid"/>
    <property type="evidence" value="ECO:0007669"/>
    <property type="project" value="TreeGrafter"/>
</dbReference>
<proteinExistence type="inferred from homology"/>
<evidence type="ECO:0000256" key="7">
    <source>
        <dbReference type="ARBA" id="ARBA00023204"/>
    </source>
</evidence>
<dbReference type="GO" id="GO:0005524">
    <property type="term" value="F:ATP binding"/>
    <property type="evidence" value="ECO:0007669"/>
    <property type="project" value="UniProtKB-KW"/>
</dbReference>
<comment type="similarity">
    <text evidence="2 9">Belongs to the RecN family.</text>
</comment>
<evidence type="ECO:0000256" key="6">
    <source>
        <dbReference type="ARBA" id="ARBA00022840"/>
    </source>
</evidence>
<evidence type="ECO:0000256" key="4">
    <source>
        <dbReference type="ARBA" id="ARBA00022741"/>
    </source>
</evidence>
<evidence type="ECO:0000256" key="2">
    <source>
        <dbReference type="ARBA" id="ARBA00009441"/>
    </source>
</evidence>
<protein>
    <recommendedName>
        <fullName evidence="3 9">DNA repair protein RecN</fullName>
    </recommendedName>
    <alternativeName>
        <fullName evidence="8 9">Recombination protein N</fullName>
    </alternativeName>
</protein>
<feature type="coiled-coil region" evidence="10">
    <location>
        <begin position="320"/>
        <end position="397"/>
    </location>
</feature>
<dbReference type="GO" id="GO:0006310">
    <property type="term" value="P:DNA recombination"/>
    <property type="evidence" value="ECO:0007669"/>
    <property type="project" value="InterPro"/>
</dbReference>
<dbReference type="RefSeq" id="WP_089760538.1">
    <property type="nucleotide sequence ID" value="NZ_FNGO01000013.1"/>
</dbReference>
<dbReference type="STRING" id="321763.SAMN04488692_11352"/>
<dbReference type="OrthoDB" id="9806954at2"/>
<evidence type="ECO:0000313" key="13">
    <source>
        <dbReference type="EMBL" id="SDL99376.1"/>
    </source>
</evidence>
<dbReference type="InterPro" id="IPR027417">
    <property type="entry name" value="P-loop_NTPase"/>
</dbReference>
<evidence type="ECO:0000256" key="11">
    <source>
        <dbReference type="SAM" id="MobiDB-lite"/>
    </source>
</evidence>
<dbReference type="PANTHER" id="PTHR11059:SF0">
    <property type="entry name" value="DNA REPAIR PROTEIN RECN"/>
    <property type="match status" value="1"/>
</dbReference>
<reference evidence="13 14" key="1">
    <citation type="submission" date="2016-10" db="EMBL/GenBank/DDBJ databases">
        <authorList>
            <person name="de Groot N.N."/>
        </authorList>
    </citation>
    <scope>NUCLEOTIDE SEQUENCE [LARGE SCALE GENOMIC DNA]</scope>
    <source>
        <strain evidence="13 14">SLAS-1</strain>
    </source>
</reference>
<gene>
    <name evidence="13" type="ORF">SAMN04488692_11352</name>
</gene>
<evidence type="ECO:0000256" key="10">
    <source>
        <dbReference type="SAM" id="Coils"/>
    </source>
</evidence>